<dbReference type="InterPro" id="IPR000182">
    <property type="entry name" value="GNAT_dom"/>
</dbReference>
<feature type="domain" description="N-acetyltransferase" evidence="1">
    <location>
        <begin position="8"/>
        <end position="150"/>
    </location>
</feature>
<keyword evidence="3" id="KW-1185">Reference proteome</keyword>
<proteinExistence type="predicted"/>
<sequence>MPALQNTASFRTYRPDDLACCLALFDENCPEFFAPNERADYEGFLRETPSYVVATRNDRVVGAYGVSGRGRHSSLNWILLARESQGLGLGSTIMKRAVARAIELKTTVLCIAASHKSAPFFTKFSAFEVKTIRDGWGPDMHRIDMELHLSLNSDGHQI</sequence>
<dbReference type="RefSeq" id="WP_407326577.1">
    <property type="nucleotide sequence ID" value="NZ_CP136865.1"/>
</dbReference>
<dbReference type="Pfam" id="PF00583">
    <property type="entry name" value="Acetyltransf_1"/>
    <property type="match status" value="1"/>
</dbReference>
<accession>A0ABZ0I9P6</accession>
<gene>
    <name evidence="2" type="ORF">R0137_11590</name>
</gene>
<dbReference type="Gene3D" id="3.40.630.30">
    <property type="match status" value="1"/>
</dbReference>
<reference evidence="2 3" key="1">
    <citation type="submission" date="2023-10" db="EMBL/GenBank/DDBJ databases">
        <title>Two novel species belonging to the OM43/NOR5 clade.</title>
        <authorList>
            <person name="Park M."/>
        </authorList>
    </citation>
    <scope>NUCLEOTIDE SEQUENCE [LARGE SCALE GENOMIC DNA]</scope>
    <source>
        <strain evidence="2 3">IMCC45268</strain>
    </source>
</reference>
<organism evidence="2 3">
    <name type="scientific">Congregibacter brevis</name>
    <dbReference type="NCBI Taxonomy" id="3081201"/>
    <lineage>
        <taxon>Bacteria</taxon>
        <taxon>Pseudomonadati</taxon>
        <taxon>Pseudomonadota</taxon>
        <taxon>Gammaproteobacteria</taxon>
        <taxon>Cellvibrionales</taxon>
        <taxon>Halieaceae</taxon>
        <taxon>Congregibacter</taxon>
    </lineage>
</organism>
<dbReference type="Proteomes" id="UP001626549">
    <property type="component" value="Chromosome"/>
</dbReference>
<dbReference type="PROSITE" id="PS51186">
    <property type="entry name" value="GNAT"/>
    <property type="match status" value="1"/>
</dbReference>
<name>A0ABZ0I9P6_9GAMM</name>
<dbReference type="CDD" id="cd04301">
    <property type="entry name" value="NAT_SF"/>
    <property type="match status" value="1"/>
</dbReference>
<evidence type="ECO:0000259" key="1">
    <source>
        <dbReference type="PROSITE" id="PS51186"/>
    </source>
</evidence>
<dbReference type="EMBL" id="CP136865">
    <property type="protein sequence ID" value="WOJ95885.1"/>
    <property type="molecule type" value="Genomic_DNA"/>
</dbReference>
<protein>
    <submittedName>
        <fullName evidence="2">GNAT family N-acetyltransferase</fullName>
    </submittedName>
</protein>
<dbReference type="SUPFAM" id="SSF55729">
    <property type="entry name" value="Acyl-CoA N-acyltransferases (Nat)"/>
    <property type="match status" value="1"/>
</dbReference>
<evidence type="ECO:0000313" key="2">
    <source>
        <dbReference type="EMBL" id="WOJ95885.1"/>
    </source>
</evidence>
<dbReference type="InterPro" id="IPR016181">
    <property type="entry name" value="Acyl_CoA_acyltransferase"/>
</dbReference>
<evidence type="ECO:0000313" key="3">
    <source>
        <dbReference type="Proteomes" id="UP001626549"/>
    </source>
</evidence>